<dbReference type="AlphaFoldDB" id="A0A382VIE2"/>
<feature type="non-terminal residue" evidence="1">
    <location>
        <position position="87"/>
    </location>
</feature>
<dbReference type="InterPro" id="IPR036388">
    <property type="entry name" value="WH-like_DNA-bd_sf"/>
</dbReference>
<evidence type="ECO:0008006" key="2">
    <source>
        <dbReference type="Google" id="ProtNLM"/>
    </source>
</evidence>
<reference evidence="1" key="1">
    <citation type="submission" date="2018-05" db="EMBL/GenBank/DDBJ databases">
        <authorList>
            <person name="Lanie J.A."/>
            <person name="Ng W.-L."/>
            <person name="Kazmierczak K.M."/>
            <person name="Andrzejewski T.M."/>
            <person name="Davidsen T.M."/>
            <person name="Wayne K.J."/>
            <person name="Tettelin H."/>
            <person name="Glass J.I."/>
            <person name="Rusch D."/>
            <person name="Podicherti R."/>
            <person name="Tsui H.-C.T."/>
            <person name="Winkler M.E."/>
        </authorList>
    </citation>
    <scope>NUCLEOTIDE SEQUENCE</scope>
</reference>
<protein>
    <recommendedName>
        <fullName evidence="2">HTH iclR-type domain-containing protein</fullName>
    </recommendedName>
</protein>
<dbReference type="EMBL" id="UINC01151903">
    <property type="protein sequence ID" value="SVD45785.1"/>
    <property type="molecule type" value="Genomic_DNA"/>
</dbReference>
<proteinExistence type="predicted"/>
<name>A0A382VIE2_9ZZZZ</name>
<evidence type="ECO:0000313" key="1">
    <source>
        <dbReference type="EMBL" id="SVD45785.1"/>
    </source>
</evidence>
<dbReference type="SUPFAM" id="SSF46785">
    <property type="entry name" value="Winged helix' DNA-binding domain"/>
    <property type="match status" value="1"/>
</dbReference>
<dbReference type="Pfam" id="PF02082">
    <property type="entry name" value="Rrf2"/>
    <property type="match status" value="1"/>
</dbReference>
<accession>A0A382VIE2</accession>
<organism evidence="1">
    <name type="scientific">marine metagenome</name>
    <dbReference type="NCBI Taxonomy" id="408172"/>
    <lineage>
        <taxon>unclassified sequences</taxon>
        <taxon>metagenomes</taxon>
        <taxon>ecological metagenomes</taxon>
    </lineage>
</organism>
<dbReference type="InterPro" id="IPR000944">
    <property type="entry name" value="Tscrpt_reg_Rrf2"/>
</dbReference>
<dbReference type="InterPro" id="IPR036390">
    <property type="entry name" value="WH_DNA-bd_sf"/>
</dbReference>
<dbReference type="Gene3D" id="1.10.10.10">
    <property type="entry name" value="Winged helix-like DNA-binding domain superfamily/Winged helix DNA-binding domain"/>
    <property type="match status" value="1"/>
</dbReference>
<sequence length="87" mass="9494">MKNAEIVSVQHKGERGFMLKLTQLSHHALTLLGELAERECRFSARDLAGRLNLPISTTAKILKSLTRGGILISHRGTQGGYGLAKEP</sequence>
<dbReference type="PROSITE" id="PS01332">
    <property type="entry name" value="HTH_RRF2_1"/>
    <property type="match status" value="1"/>
</dbReference>
<gene>
    <name evidence="1" type="ORF">METZ01_LOCUS398639</name>
</gene>
<dbReference type="PROSITE" id="PS51197">
    <property type="entry name" value="HTH_RRF2_2"/>
    <property type="match status" value="1"/>
</dbReference>
<dbReference type="InterPro" id="IPR030489">
    <property type="entry name" value="TR_Rrf2-type_CS"/>
</dbReference>